<dbReference type="SUPFAM" id="SSF53649">
    <property type="entry name" value="Alkaline phosphatase-like"/>
    <property type="match status" value="1"/>
</dbReference>
<dbReference type="InterPro" id="IPR017850">
    <property type="entry name" value="Alkaline_phosphatase_core_sf"/>
</dbReference>
<dbReference type="InterPro" id="IPR004245">
    <property type="entry name" value="DUF229"/>
</dbReference>
<dbReference type="PANTHER" id="PTHR10974">
    <property type="entry name" value="FI08016P-RELATED"/>
    <property type="match status" value="1"/>
</dbReference>
<name>A0AAV3Y2Q2_9GAST</name>
<dbReference type="GO" id="GO:0005615">
    <property type="term" value="C:extracellular space"/>
    <property type="evidence" value="ECO:0007669"/>
    <property type="project" value="TreeGrafter"/>
</dbReference>
<dbReference type="PANTHER" id="PTHR10974:SF1">
    <property type="entry name" value="FI08016P-RELATED"/>
    <property type="match status" value="1"/>
</dbReference>
<evidence type="ECO:0008006" key="3">
    <source>
        <dbReference type="Google" id="ProtNLM"/>
    </source>
</evidence>
<keyword evidence="2" id="KW-1185">Reference proteome</keyword>
<protein>
    <recommendedName>
        <fullName evidence="3">Sulfatase N-terminal domain-containing protein</fullName>
    </recommendedName>
</protein>
<dbReference type="AlphaFoldDB" id="A0AAV3Y2Q2"/>
<gene>
    <name evidence="1" type="ORF">PoB_000310800</name>
</gene>
<sequence length="690" mass="80239">MPRLMSSTNLRVFLAALCLASGSFLLISTWTRQRTLALYYRKLHDEHASFLHKSAARKMTFTAPETKEELDKPHMNNESRKSFLLDTPYCNIPDIDPFDPAVIGKLKRRGELLCTGNKLSVTFSEGSKLRLNWEKIKEDLDGDFKYCQYQAIRRGNRNSDFSFELGDLSESFDHDITIPPQDEFLRVHCYSQSEGKVTTDFHATVSPKQDVERRSLHRFERHKENPSLRETYNVHMIGVDSVSRLNFIRHMRQTREFLHKDLGAFEMSGYNKVADNTFVNIVPMTMGKFVNEIGWNENMNNVPFDKYPFLWKNFSQAGYRTLYAEDAPKIAIFVYAKEGFHEPPADYYNRPLAVALEKQRSVWSSHHHCVADRLETTMVLDYVTDFSRVFRDKPHFGFTFITRLTHDKVDLVEAADYAYVNFLRRFRDEGHFKNTVLIFYSDHGYRFGEMRDSYVGKVEERLPFFYLVFPPSFREKYPAIVRNLQINSKRLTTPFDVYETVKDILYFDGVAKKGDIRNRGISMLREIPAERTCEHAQILPHWCLCLEQKTLKPKGKLANKIGQAVVRHMNNVLLPVSHMCANLTLLNISHIVRMASNERVLRFADVFHDVLNQTIVYGRKTDAPVVYQITMTTAPGFALFEATVTFDPVSRSFKMGGDISRINAYKDQSFCVDNFILKKFCYCLNKKNEK</sequence>
<dbReference type="Proteomes" id="UP000735302">
    <property type="component" value="Unassembled WGS sequence"/>
</dbReference>
<dbReference type="CDD" id="cd16021">
    <property type="entry name" value="ALP_like"/>
    <property type="match status" value="1"/>
</dbReference>
<dbReference type="Gene3D" id="3.40.720.10">
    <property type="entry name" value="Alkaline Phosphatase, subunit A"/>
    <property type="match status" value="1"/>
</dbReference>
<evidence type="ECO:0000313" key="2">
    <source>
        <dbReference type="Proteomes" id="UP000735302"/>
    </source>
</evidence>
<comment type="caution">
    <text evidence="1">The sequence shown here is derived from an EMBL/GenBank/DDBJ whole genome shotgun (WGS) entry which is preliminary data.</text>
</comment>
<proteinExistence type="predicted"/>
<dbReference type="FunFam" id="3.40.720.10:FF:000017">
    <property type="entry name" value="Predicted protein"/>
    <property type="match status" value="1"/>
</dbReference>
<reference evidence="1 2" key="1">
    <citation type="journal article" date="2021" name="Elife">
        <title>Chloroplast acquisition without the gene transfer in kleptoplastic sea slugs, Plakobranchus ocellatus.</title>
        <authorList>
            <person name="Maeda T."/>
            <person name="Takahashi S."/>
            <person name="Yoshida T."/>
            <person name="Shimamura S."/>
            <person name="Takaki Y."/>
            <person name="Nagai Y."/>
            <person name="Toyoda A."/>
            <person name="Suzuki Y."/>
            <person name="Arimoto A."/>
            <person name="Ishii H."/>
            <person name="Satoh N."/>
            <person name="Nishiyama T."/>
            <person name="Hasebe M."/>
            <person name="Maruyama T."/>
            <person name="Minagawa J."/>
            <person name="Obokata J."/>
            <person name="Shigenobu S."/>
        </authorList>
    </citation>
    <scope>NUCLEOTIDE SEQUENCE [LARGE SCALE GENOMIC DNA]</scope>
</reference>
<organism evidence="1 2">
    <name type="scientific">Plakobranchus ocellatus</name>
    <dbReference type="NCBI Taxonomy" id="259542"/>
    <lineage>
        <taxon>Eukaryota</taxon>
        <taxon>Metazoa</taxon>
        <taxon>Spiralia</taxon>
        <taxon>Lophotrochozoa</taxon>
        <taxon>Mollusca</taxon>
        <taxon>Gastropoda</taxon>
        <taxon>Heterobranchia</taxon>
        <taxon>Euthyneura</taxon>
        <taxon>Panpulmonata</taxon>
        <taxon>Sacoglossa</taxon>
        <taxon>Placobranchoidea</taxon>
        <taxon>Plakobranchidae</taxon>
        <taxon>Plakobranchus</taxon>
    </lineage>
</organism>
<dbReference type="EMBL" id="BLXT01000403">
    <property type="protein sequence ID" value="GFN76602.1"/>
    <property type="molecule type" value="Genomic_DNA"/>
</dbReference>
<accession>A0AAV3Y2Q2</accession>
<evidence type="ECO:0000313" key="1">
    <source>
        <dbReference type="EMBL" id="GFN76602.1"/>
    </source>
</evidence>
<dbReference type="Pfam" id="PF02995">
    <property type="entry name" value="DUF229"/>
    <property type="match status" value="1"/>
</dbReference>